<protein>
    <submittedName>
        <fullName evidence="2">Membrane protein YdbS with pleckstrin-like domain</fullName>
    </submittedName>
</protein>
<keyword evidence="1" id="KW-0812">Transmembrane</keyword>
<keyword evidence="1" id="KW-1133">Transmembrane helix</keyword>
<comment type="caution">
    <text evidence="2">The sequence shown here is derived from an EMBL/GenBank/DDBJ whole genome shotgun (WGS) entry which is preliminary data.</text>
</comment>
<evidence type="ECO:0000313" key="2">
    <source>
        <dbReference type="EMBL" id="MDH6219913.1"/>
    </source>
</evidence>
<feature type="transmembrane region" description="Helical" evidence="1">
    <location>
        <begin position="12"/>
        <end position="34"/>
    </location>
</feature>
<proteinExistence type="predicted"/>
<reference evidence="2 3" key="1">
    <citation type="submission" date="2023-04" db="EMBL/GenBank/DDBJ databases">
        <title>Forest soil microbial communities from Buena Vista Peninsula, Colon Province, Panama.</title>
        <authorList>
            <person name="Bouskill N."/>
        </authorList>
    </citation>
    <scope>NUCLEOTIDE SEQUENCE [LARGE SCALE GENOMIC DNA]</scope>
    <source>
        <strain evidence="2 3">GGS1</strain>
    </source>
</reference>
<keyword evidence="1" id="KW-0472">Membrane</keyword>
<accession>A0ABT6LUM8</accession>
<feature type="transmembrane region" description="Helical" evidence="1">
    <location>
        <begin position="40"/>
        <end position="59"/>
    </location>
</feature>
<evidence type="ECO:0000256" key="1">
    <source>
        <dbReference type="SAM" id="Phobius"/>
    </source>
</evidence>
<gene>
    <name evidence="2" type="ORF">M2283_007252</name>
</gene>
<organism evidence="2 3">
    <name type="scientific">Streptomyces pseudovenezuelae</name>
    <dbReference type="NCBI Taxonomy" id="67350"/>
    <lineage>
        <taxon>Bacteria</taxon>
        <taxon>Bacillati</taxon>
        <taxon>Actinomycetota</taxon>
        <taxon>Actinomycetes</taxon>
        <taxon>Kitasatosporales</taxon>
        <taxon>Streptomycetaceae</taxon>
        <taxon>Streptomyces</taxon>
        <taxon>Streptomyces aurantiacus group</taxon>
    </lineage>
</organism>
<name>A0ABT6LUM8_9ACTN</name>
<sequence>MLINLILRVLPFWTREPLVISVCLFFAGLALYWFFMVGEWPRAAFGLAFLAVAVLRAFVLRREWRSRPRAGQTAG</sequence>
<dbReference type="Proteomes" id="UP001160499">
    <property type="component" value="Unassembled WGS sequence"/>
</dbReference>
<keyword evidence="3" id="KW-1185">Reference proteome</keyword>
<dbReference type="EMBL" id="JARXVH010000014">
    <property type="protein sequence ID" value="MDH6219913.1"/>
    <property type="molecule type" value="Genomic_DNA"/>
</dbReference>
<evidence type="ECO:0000313" key="3">
    <source>
        <dbReference type="Proteomes" id="UP001160499"/>
    </source>
</evidence>